<dbReference type="SUPFAM" id="SSF52540">
    <property type="entry name" value="P-loop containing nucleoside triphosphate hydrolases"/>
    <property type="match status" value="1"/>
</dbReference>
<feature type="domain" description="ABC transporter" evidence="7">
    <location>
        <begin position="110"/>
        <end position="169"/>
    </location>
</feature>
<keyword evidence="9" id="KW-1185">Reference proteome</keyword>
<evidence type="ECO:0000256" key="5">
    <source>
        <dbReference type="ARBA" id="ARBA00023251"/>
    </source>
</evidence>
<dbReference type="InterPro" id="IPR050763">
    <property type="entry name" value="ABC_transporter_ATP-binding"/>
</dbReference>
<proteinExistence type="predicted"/>
<evidence type="ECO:0000313" key="9">
    <source>
        <dbReference type="Proteomes" id="UP001499930"/>
    </source>
</evidence>
<dbReference type="PANTHER" id="PTHR42711">
    <property type="entry name" value="ABC TRANSPORTER ATP-BINDING PROTEIN"/>
    <property type="match status" value="1"/>
</dbReference>
<protein>
    <recommendedName>
        <fullName evidence="7">ABC transporter domain-containing protein</fullName>
    </recommendedName>
</protein>
<dbReference type="InterPro" id="IPR003439">
    <property type="entry name" value="ABC_transporter-like_ATP-bd"/>
</dbReference>
<keyword evidence="4" id="KW-0067">ATP-binding</keyword>
<evidence type="ECO:0000259" key="7">
    <source>
        <dbReference type="Pfam" id="PF00005"/>
    </source>
</evidence>
<gene>
    <name evidence="8" type="ORF">GCM10017559_43320</name>
</gene>
<keyword evidence="3" id="KW-0547">Nucleotide-binding</keyword>
<feature type="region of interest" description="Disordered" evidence="6">
    <location>
        <begin position="42"/>
        <end position="99"/>
    </location>
</feature>
<keyword evidence="2" id="KW-0813">Transport</keyword>
<dbReference type="EMBL" id="BAAAWD010000012">
    <property type="protein sequence ID" value="GAA3015278.1"/>
    <property type="molecule type" value="Genomic_DNA"/>
</dbReference>
<evidence type="ECO:0000256" key="3">
    <source>
        <dbReference type="ARBA" id="ARBA00022741"/>
    </source>
</evidence>
<accession>A0ABN3Y2C2</accession>
<keyword evidence="5" id="KW-0046">Antibiotic resistance</keyword>
<name>A0ABN3Y2C2_9ACTN</name>
<evidence type="ECO:0000256" key="6">
    <source>
        <dbReference type="SAM" id="MobiDB-lite"/>
    </source>
</evidence>
<dbReference type="Proteomes" id="UP001499930">
    <property type="component" value="Unassembled WGS sequence"/>
</dbReference>
<dbReference type="Gene3D" id="3.40.50.300">
    <property type="entry name" value="P-loop containing nucleotide triphosphate hydrolases"/>
    <property type="match status" value="1"/>
</dbReference>
<reference evidence="8 9" key="1">
    <citation type="journal article" date="2019" name="Int. J. Syst. Evol. Microbiol.">
        <title>The Global Catalogue of Microorganisms (GCM) 10K type strain sequencing project: providing services to taxonomists for standard genome sequencing and annotation.</title>
        <authorList>
            <consortium name="The Broad Institute Genomics Platform"/>
            <consortium name="The Broad Institute Genome Sequencing Center for Infectious Disease"/>
            <person name="Wu L."/>
            <person name="Ma J."/>
        </authorList>
    </citation>
    <scope>NUCLEOTIDE SEQUENCE [LARGE SCALE GENOMIC DNA]</scope>
    <source>
        <strain evidence="8 9">JCM 3106</strain>
    </source>
</reference>
<dbReference type="InterPro" id="IPR027417">
    <property type="entry name" value="P-loop_NTPase"/>
</dbReference>
<dbReference type="Pfam" id="PF00005">
    <property type="entry name" value="ABC_tran"/>
    <property type="match status" value="1"/>
</dbReference>
<organism evidence="8 9">
    <name type="scientific">Streptosporangium longisporum</name>
    <dbReference type="NCBI Taxonomy" id="46187"/>
    <lineage>
        <taxon>Bacteria</taxon>
        <taxon>Bacillati</taxon>
        <taxon>Actinomycetota</taxon>
        <taxon>Actinomycetes</taxon>
        <taxon>Streptosporangiales</taxon>
        <taxon>Streptosporangiaceae</taxon>
        <taxon>Streptosporangium</taxon>
    </lineage>
</organism>
<comment type="subcellular location">
    <subcellularLocation>
        <location evidence="1">Cell membrane</location>
        <topology evidence="1">Peripheral membrane protein</topology>
    </subcellularLocation>
</comment>
<evidence type="ECO:0000256" key="4">
    <source>
        <dbReference type="ARBA" id="ARBA00022840"/>
    </source>
</evidence>
<evidence type="ECO:0000256" key="1">
    <source>
        <dbReference type="ARBA" id="ARBA00004202"/>
    </source>
</evidence>
<evidence type="ECO:0000313" key="8">
    <source>
        <dbReference type="EMBL" id="GAA3015278.1"/>
    </source>
</evidence>
<dbReference type="RefSeq" id="WP_344898196.1">
    <property type="nucleotide sequence ID" value="NZ_BAAAWD010000012.1"/>
</dbReference>
<evidence type="ECO:0000256" key="2">
    <source>
        <dbReference type="ARBA" id="ARBA00022448"/>
    </source>
</evidence>
<sequence>MRTTGRQGGSAIVADGLRKGYAGAPPGNGLNGFDLEVAAGTVCGLSGPNAGQDDGRQDPGHAAAPTGARERGRFDVGPTPAGSASDRAGRAVRRGRRDPQRAAELEMFGRLNNLSAAQARSRAGELLERFSLADAGPRSVGGYSGGMRRRLDLAVSLIVAPPVLFVDEPPPPRPGRAPAGVGGRARPGRRGHDRAAHPTHSTWRRPTGWPTGS</sequence>
<dbReference type="PANTHER" id="PTHR42711:SF19">
    <property type="entry name" value="DOXORUBICIN RESISTANCE ATP-BINDING PROTEIN DRRA"/>
    <property type="match status" value="1"/>
</dbReference>
<feature type="region of interest" description="Disordered" evidence="6">
    <location>
        <begin position="167"/>
        <end position="213"/>
    </location>
</feature>
<comment type="caution">
    <text evidence="8">The sequence shown here is derived from an EMBL/GenBank/DDBJ whole genome shotgun (WGS) entry which is preliminary data.</text>
</comment>